<dbReference type="PANTHER" id="PTHR43685">
    <property type="entry name" value="GLYCOSYLTRANSFERASE"/>
    <property type="match status" value="1"/>
</dbReference>
<evidence type="ECO:0000259" key="2">
    <source>
        <dbReference type="Pfam" id="PF00535"/>
    </source>
</evidence>
<gene>
    <name evidence="3" type="ORF">SAMN04488502_108108</name>
</gene>
<dbReference type="SUPFAM" id="SSF48452">
    <property type="entry name" value="TPR-like"/>
    <property type="match status" value="1"/>
</dbReference>
<dbReference type="InterPro" id="IPR019734">
    <property type="entry name" value="TPR_rpt"/>
</dbReference>
<dbReference type="STRING" id="146817.SAMN04488502_108108"/>
<dbReference type="GO" id="GO:0016740">
    <property type="term" value="F:transferase activity"/>
    <property type="evidence" value="ECO:0007669"/>
    <property type="project" value="UniProtKB-KW"/>
</dbReference>
<protein>
    <submittedName>
        <fullName evidence="3">Glycosyltransferase involved in cell wall bisynthesis</fullName>
    </submittedName>
</protein>
<sequence length="406" mass="46128">MDKQKNKVVNGINTGMLSSAVVPIHNAVSYICETLDSLLRQEEALDEIIVVDDASTDGTCQIVEQIASRDSRVKLHRFSSKQGVSAARNYGVQIAKNDWILFMDGDDVASLQLLSEQLNRVKQLENTGFEKVILIHSAYQQIDQDGKKIGGVFRWKQVLPHELFGYFILRNHIITVSGALVRRDALLEVGGFNPHLHFAEDWDLWLRLSLRGAFGYVDTPLVLVRRHQCNTSKTITVMRGGELAVLKQYRYSEIEKAIFRRNLSWEINAVNYAGILLQLDKCDIGLPFIEQALCRNPLLMAGHFLLGLYNVKQKSWEKAKANFAQVLEIDGDHGAACNNLGVLLAVSGEMKEALHYFHRAATLYPGYLDAVQNMKLILGKEIRNLSYEQFHMTWRELRPVLLRYEE</sequence>
<accession>A0A1G9WX78</accession>
<name>A0A1G9WX78_9FIRM</name>
<feature type="repeat" description="TPR" evidence="1">
    <location>
        <begin position="334"/>
        <end position="367"/>
    </location>
</feature>
<dbReference type="PANTHER" id="PTHR43685:SF2">
    <property type="entry name" value="GLYCOSYLTRANSFERASE 2-LIKE DOMAIN-CONTAINING PROTEIN"/>
    <property type="match status" value="1"/>
</dbReference>
<dbReference type="Gene3D" id="1.25.40.10">
    <property type="entry name" value="Tetratricopeptide repeat domain"/>
    <property type="match status" value="1"/>
</dbReference>
<evidence type="ECO:0000313" key="4">
    <source>
        <dbReference type="Proteomes" id="UP000214880"/>
    </source>
</evidence>
<dbReference type="AlphaFoldDB" id="A0A1G9WX78"/>
<dbReference type="Gene3D" id="3.90.550.10">
    <property type="entry name" value="Spore Coat Polysaccharide Biosynthesis Protein SpsA, Chain A"/>
    <property type="match status" value="1"/>
</dbReference>
<organism evidence="3 4">
    <name type="scientific">Dendrosporobacter quercicolus</name>
    <dbReference type="NCBI Taxonomy" id="146817"/>
    <lineage>
        <taxon>Bacteria</taxon>
        <taxon>Bacillati</taxon>
        <taxon>Bacillota</taxon>
        <taxon>Negativicutes</taxon>
        <taxon>Selenomonadales</taxon>
        <taxon>Sporomusaceae</taxon>
        <taxon>Dendrosporobacter</taxon>
    </lineage>
</organism>
<dbReference type="SUPFAM" id="SSF53448">
    <property type="entry name" value="Nucleotide-diphospho-sugar transferases"/>
    <property type="match status" value="1"/>
</dbReference>
<keyword evidence="1" id="KW-0802">TPR repeat</keyword>
<evidence type="ECO:0000256" key="1">
    <source>
        <dbReference type="PROSITE-ProRule" id="PRU00339"/>
    </source>
</evidence>
<dbReference type="EMBL" id="FNHB01000008">
    <property type="protein sequence ID" value="SDM88743.1"/>
    <property type="molecule type" value="Genomic_DNA"/>
</dbReference>
<keyword evidence="4" id="KW-1185">Reference proteome</keyword>
<dbReference type="PROSITE" id="PS50005">
    <property type="entry name" value="TPR"/>
    <property type="match status" value="1"/>
</dbReference>
<proteinExistence type="predicted"/>
<keyword evidence="3" id="KW-0808">Transferase</keyword>
<dbReference type="Pfam" id="PF00535">
    <property type="entry name" value="Glycos_transf_2"/>
    <property type="match status" value="1"/>
</dbReference>
<feature type="domain" description="Glycosyltransferase 2-like" evidence="2">
    <location>
        <begin position="19"/>
        <end position="129"/>
    </location>
</feature>
<dbReference type="RefSeq" id="WP_092074328.1">
    <property type="nucleotide sequence ID" value="NZ_FNHB01000008.1"/>
</dbReference>
<dbReference type="InterPro" id="IPR029044">
    <property type="entry name" value="Nucleotide-diphossugar_trans"/>
</dbReference>
<dbReference type="OrthoDB" id="9790005at2"/>
<dbReference type="SMART" id="SM00028">
    <property type="entry name" value="TPR"/>
    <property type="match status" value="2"/>
</dbReference>
<evidence type="ECO:0000313" key="3">
    <source>
        <dbReference type="EMBL" id="SDM88743.1"/>
    </source>
</evidence>
<dbReference type="CDD" id="cd00761">
    <property type="entry name" value="Glyco_tranf_GTA_type"/>
    <property type="match status" value="1"/>
</dbReference>
<dbReference type="InterPro" id="IPR001173">
    <property type="entry name" value="Glyco_trans_2-like"/>
</dbReference>
<dbReference type="Proteomes" id="UP000214880">
    <property type="component" value="Unassembled WGS sequence"/>
</dbReference>
<dbReference type="InterPro" id="IPR011990">
    <property type="entry name" value="TPR-like_helical_dom_sf"/>
</dbReference>
<dbReference type="InterPro" id="IPR050834">
    <property type="entry name" value="Glycosyltransf_2"/>
</dbReference>
<reference evidence="3 4" key="1">
    <citation type="submission" date="2016-10" db="EMBL/GenBank/DDBJ databases">
        <authorList>
            <person name="de Groot N.N."/>
        </authorList>
    </citation>
    <scope>NUCLEOTIDE SEQUENCE [LARGE SCALE GENOMIC DNA]</scope>
    <source>
        <strain evidence="3 4">DSM 1736</strain>
    </source>
</reference>